<dbReference type="SUPFAM" id="SSF50998">
    <property type="entry name" value="Quinoprotein alcohol dehydrogenase-like"/>
    <property type="match status" value="1"/>
</dbReference>
<accession>A0A148KLQ2</accession>
<keyword evidence="2" id="KW-1185">Reference proteome</keyword>
<sequence>MLKNREILGRNCFDEITNPKQLFEFESAGILCVSHSYNAQWSGRHLGLCKENLSIYNSSSLELIAHIDFLRFPINDVDYDEKKQLLLIATGSYDGGWSYEGELYAYDFITKRLIKLLDDNREFTFCRFEGNQIEIKVLPPDDTDEKLYLKTYLIKLLLNVRQKLQDFEPIEITSYPEGEFNFESSQEKLKVLSLRLSSLANKNGFEYEPCSMAWDLKFIDDGSLFIGFANGTVGILKLATDELITKKIVASGDFSQIFKGVNQESLYVNLFTYKVDNDEYNTVFKIDNTLTKWEKVTAGIFSLSQSLNGHFLARQADWKDKKRNDILFDEFFNKITECRLGHYDLFNHYIRIDGEEHFCALLGTPNSQHQNKKLIELSSTDMRPLSEITLELQPEHYNNLNAIKVGGRYVIEAKVYNPNPRINAHVVMAFNCNGEKLWTKNISAQASGMTKIESCPDKVALSLINGEFIILDSLTGRVTLKLSKNEEINGYPLSISNNGNKIAIGYDNGLIELIELEK</sequence>
<protein>
    <submittedName>
        <fullName evidence="1">Uncharacterized protein</fullName>
    </submittedName>
</protein>
<organism evidence="1 2">
    <name type="scientific">Paraglaciecola hydrolytica</name>
    <dbReference type="NCBI Taxonomy" id="1799789"/>
    <lineage>
        <taxon>Bacteria</taxon>
        <taxon>Pseudomonadati</taxon>
        <taxon>Pseudomonadota</taxon>
        <taxon>Gammaproteobacteria</taxon>
        <taxon>Alteromonadales</taxon>
        <taxon>Alteromonadaceae</taxon>
        <taxon>Paraglaciecola</taxon>
    </lineage>
</organism>
<evidence type="ECO:0000313" key="2">
    <source>
        <dbReference type="Proteomes" id="UP000070299"/>
    </source>
</evidence>
<name>A0A148KLQ2_9ALTE</name>
<reference evidence="2" key="1">
    <citation type="submission" date="2016-02" db="EMBL/GenBank/DDBJ databases">
        <authorList>
            <person name="Schultz-Johansen M."/>
            <person name="Glaring M.A."/>
            <person name="Bech P.K."/>
            <person name="Stougaard P."/>
        </authorList>
    </citation>
    <scope>NUCLEOTIDE SEQUENCE [LARGE SCALE GENOMIC DNA]</scope>
    <source>
        <strain evidence="2">S66</strain>
    </source>
</reference>
<evidence type="ECO:0000313" key="1">
    <source>
        <dbReference type="EMBL" id="KXI27253.1"/>
    </source>
</evidence>
<dbReference type="AlphaFoldDB" id="A0A148KLQ2"/>
<comment type="caution">
    <text evidence="1">The sequence shown here is derived from an EMBL/GenBank/DDBJ whole genome shotgun (WGS) entry which is preliminary data.</text>
</comment>
<dbReference type="InterPro" id="IPR011047">
    <property type="entry name" value="Quinoprotein_ADH-like_sf"/>
</dbReference>
<proteinExistence type="predicted"/>
<gene>
    <name evidence="1" type="ORF">AX660_21210</name>
</gene>
<dbReference type="EMBL" id="LSNE01000011">
    <property type="protein sequence ID" value="KXI27253.1"/>
    <property type="molecule type" value="Genomic_DNA"/>
</dbReference>
<dbReference type="Proteomes" id="UP000070299">
    <property type="component" value="Unassembled WGS sequence"/>
</dbReference>